<dbReference type="Gene3D" id="3.40.50.2000">
    <property type="entry name" value="Glycogen Phosphorylase B"/>
    <property type="match status" value="1"/>
</dbReference>
<evidence type="ECO:0000256" key="1">
    <source>
        <dbReference type="ARBA" id="ARBA00023136"/>
    </source>
</evidence>
<keyword evidence="1" id="KW-0472">Membrane</keyword>
<dbReference type="SUPFAM" id="SSF53756">
    <property type="entry name" value="UDP-Glycosyltransferase/glycogen phosphorylase"/>
    <property type="match status" value="1"/>
</dbReference>
<dbReference type="PANTHER" id="PTHR21015:SF22">
    <property type="entry name" value="GLYCOSYLTRANSFERASE"/>
    <property type="match status" value="1"/>
</dbReference>
<dbReference type="RefSeq" id="WP_191705967.1">
    <property type="nucleotide sequence ID" value="NZ_JACSQA010000002.1"/>
</dbReference>
<comment type="caution">
    <text evidence="3">The sequence shown here is derived from an EMBL/GenBank/DDBJ whole genome shotgun (WGS) entry which is preliminary data.</text>
</comment>
<feature type="domain" description="Glycosyl transferase family 28 C-terminal" evidence="2">
    <location>
        <begin position="188"/>
        <end position="312"/>
    </location>
</feature>
<dbReference type="Gene3D" id="3.40.50.11190">
    <property type="match status" value="1"/>
</dbReference>
<dbReference type="InterPro" id="IPR007235">
    <property type="entry name" value="Glyco_trans_28_C"/>
</dbReference>
<organism evidence="3 4">
    <name type="scientific">Ureibacillus galli</name>
    <dbReference type="NCBI Taxonomy" id="2762222"/>
    <lineage>
        <taxon>Bacteria</taxon>
        <taxon>Bacillati</taxon>
        <taxon>Bacillota</taxon>
        <taxon>Bacilli</taxon>
        <taxon>Bacillales</taxon>
        <taxon>Caryophanaceae</taxon>
        <taxon>Ureibacillus</taxon>
    </lineage>
</organism>
<keyword evidence="4" id="KW-1185">Reference proteome</keyword>
<proteinExistence type="predicted"/>
<evidence type="ECO:0000313" key="3">
    <source>
        <dbReference type="EMBL" id="MBD8025402.1"/>
    </source>
</evidence>
<reference evidence="3 4" key="1">
    <citation type="submission" date="2020-08" db="EMBL/GenBank/DDBJ databases">
        <title>A Genomic Blueprint of the Chicken Gut Microbiome.</title>
        <authorList>
            <person name="Gilroy R."/>
            <person name="Ravi A."/>
            <person name="Getino M."/>
            <person name="Pursley I."/>
            <person name="Horton D.L."/>
            <person name="Alikhan N.-F."/>
            <person name="Baker D."/>
            <person name="Gharbi K."/>
            <person name="Hall N."/>
            <person name="Watson M."/>
            <person name="Adriaenssens E.M."/>
            <person name="Foster-Nyarko E."/>
            <person name="Jarju S."/>
            <person name="Secka A."/>
            <person name="Antonio M."/>
            <person name="Oren A."/>
            <person name="Chaudhuri R."/>
            <person name="La Ragione R.M."/>
            <person name="Hildebrand F."/>
            <person name="Pallen M.J."/>
        </authorList>
    </citation>
    <scope>NUCLEOTIDE SEQUENCE [LARGE SCALE GENOMIC DNA]</scope>
    <source>
        <strain evidence="3 4">Re31</strain>
    </source>
</reference>
<sequence length="339" mass="38904">MEIFIRTDSSFEIGTGHVMRCLTLANKERCSGNQVSFISRKAEGDSINFIRENGFRVFELPFIEESLWSYTEVNWEIDAEQTIEIIKPFKVDKLIVDHYSIDEKWESKMRNFTKEIFVIDDLANRPHNCDILLDQNFYLNMSTRYNGLVSEGTKLLLGPKYALLRDEFLIARKQLKTFNGRIERLFIFFGGSDPTNETEKVVRAIAPLINKYEIKADVIVGTSNPNKETIKRLCDEYENFTYHYQINNVAELMAKADLAFGAGGVTTWERAYLNLPSIVISVAENQVEVANALKEKGIIYYLGLSKEVDESVITKAFQKVIMDGSFLNKIKSNCTQLFN</sequence>
<evidence type="ECO:0000313" key="4">
    <source>
        <dbReference type="Proteomes" id="UP000640930"/>
    </source>
</evidence>
<dbReference type="EC" id="3.6.1.57" evidence="3"/>
<dbReference type="Pfam" id="PF04101">
    <property type="entry name" value="Glyco_tran_28_C"/>
    <property type="match status" value="1"/>
</dbReference>
<accession>A0ABR8X881</accession>
<evidence type="ECO:0000259" key="2">
    <source>
        <dbReference type="Pfam" id="PF04101"/>
    </source>
</evidence>
<dbReference type="InterPro" id="IPR020023">
    <property type="entry name" value="PseG"/>
</dbReference>
<protein>
    <submittedName>
        <fullName evidence="3">UDP-2,4-diacetamido-2,4, 6-trideoxy-beta-L-altropyranose hydrolase</fullName>
        <ecNumber evidence="3">3.6.1.57</ecNumber>
    </submittedName>
</protein>
<dbReference type="EMBL" id="JACSQA010000002">
    <property type="protein sequence ID" value="MBD8025402.1"/>
    <property type="molecule type" value="Genomic_DNA"/>
</dbReference>
<dbReference type="GO" id="GO:0016787">
    <property type="term" value="F:hydrolase activity"/>
    <property type="evidence" value="ECO:0007669"/>
    <property type="project" value="UniProtKB-KW"/>
</dbReference>
<keyword evidence="3" id="KW-0378">Hydrolase</keyword>
<gene>
    <name evidence="3" type="primary">pseG</name>
    <name evidence="3" type="ORF">H9636_01910</name>
</gene>
<dbReference type="NCBIfam" id="TIGR03590">
    <property type="entry name" value="PseG"/>
    <property type="match status" value="1"/>
</dbReference>
<dbReference type="Proteomes" id="UP000640930">
    <property type="component" value="Unassembled WGS sequence"/>
</dbReference>
<name>A0ABR8X881_9BACL</name>
<dbReference type="PANTHER" id="PTHR21015">
    <property type="entry name" value="UDP-N-ACETYLGLUCOSAMINE--N-ACETYLMURAMYL-(PENTAPEPTIDE) PYROPHOSPHORYL-UNDECAPRENOL N-ACETYLGLUCOSAMINE TRANSFERASE 1"/>
    <property type="match status" value="1"/>
</dbReference>